<feature type="region of interest" description="Disordered" evidence="2">
    <location>
        <begin position="105"/>
        <end position="167"/>
    </location>
</feature>
<feature type="compositionally biased region" description="Basic and acidic residues" evidence="2">
    <location>
        <begin position="153"/>
        <end position="167"/>
    </location>
</feature>
<proteinExistence type="predicted"/>
<evidence type="ECO:0000313" key="4">
    <source>
        <dbReference type="Proteomes" id="UP001497744"/>
    </source>
</evidence>
<dbReference type="RefSeq" id="XP_067716254.1">
    <property type="nucleotide sequence ID" value="XM_067860153.1"/>
</dbReference>
<comment type="caution">
    <text evidence="3">The sequence shown here is derived from an EMBL/GenBank/DDBJ whole genome shotgun (WGS) entry which is preliminary data.</text>
</comment>
<keyword evidence="1" id="KW-0175">Coiled coil</keyword>
<reference evidence="3 4" key="1">
    <citation type="submission" date="2021-06" db="EMBL/GenBank/DDBJ databases">
        <title>Genome sequence of Babesia caballi.</title>
        <authorList>
            <person name="Yamagishi J."/>
            <person name="Kidaka T."/>
            <person name="Ochi A."/>
        </authorList>
    </citation>
    <scope>NUCLEOTIDE SEQUENCE [LARGE SCALE GENOMIC DNA]</scope>
    <source>
        <strain evidence="3">USDA-D6B2</strain>
    </source>
</reference>
<dbReference type="AlphaFoldDB" id="A0AAV4LX44"/>
<feature type="compositionally biased region" description="Basic and acidic residues" evidence="2">
    <location>
        <begin position="38"/>
        <end position="57"/>
    </location>
</feature>
<feature type="coiled-coil region" evidence="1">
    <location>
        <begin position="604"/>
        <end position="634"/>
    </location>
</feature>
<dbReference type="EMBL" id="BPLF01000003">
    <property type="protein sequence ID" value="GIX64185.1"/>
    <property type="molecule type" value="Genomic_DNA"/>
</dbReference>
<feature type="region of interest" description="Disordered" evidence="2">
    <location>
        <begin position="1"/>
        <end position="63"/>
    </location>
</feature>
<dbReference type="GeneID" id="94195666"/>
<feature type="coiled-coil region" evidence="1">
    <location>
        <begin position="429"/>
        <end position="456"/>
    </location>
</feature>
<feature type="coiled-coil region" evidence="1">
    <location>
        <begin position="212"/>
        <end position="239"/>
    </location>
</feature>
<name>A0AAV4LX44_BABCB</name>
<sequence>MAKSARKLRKSQSRSEEDLSARSESAKPMVTMVAVHTENGEIKDFVPVDRSDSKGSDALESSCDELTPTACQDSTKAGSFGWLNQAIAIFNGASATGADADVATPKSRMNTATESVPDRTAQQPQDNHEEHLQIAQEHEGVVRSPDDQAQDVQDGKEVDHASPKDPEVVGVVETAEKACDYVAERSGVAVSDKREVEEMINKALEAKLRVFAESYEMEKQALRAEQERMVQENAEQLREQVNGHISDMCSKLEDKLTAILVQKVDEDQLCDRIKSAIVDVKEEMQRSIKGDVDEKLKNAGTEFRDTLSGHISNIEQKMEVKLNDVYSRAEGSDEKVRQMSDHIMKEVDAKIQQRAKETSEEFTGYLYQVKTDIGEFRSKIAQSDEALEEVVAKMKTLGADLGHFDLKLDEQSTNIMEELNSKLSEVVRKNDLSNTMEQVRSLCKDLENKAAEFATQEVDGKLNVWAMDMEDKISQDFYRVIEDRIQTLNGNILKHLTNDVDLKLRGIVEPQSDEEISIKEAICKSVGVTVMERVATEMDAVVEETKTAIQKEIENAISHLKSVAELQKSRSDVGDCPSGMPVSENADCGSVQCSVSSKDCDDTLAKFTEMMQQCEMQLKDVNEASMRLRELKDQATVVIAQMKECIGLVANQSGSCSKEYAVPTKKCEKQPVTPLREPSVVFDAVESTAVNNLRGLPETRVASAGYAPNKVATIDPTRATKVQHVGTCNVKERKSSKVLPNLLCGYSFPLVSGDPPDHRCSTEPMEKPEAHLYRRTVNTNSERSFTYPSRPVEVKYVNVNGRVIKVTQERFKLSELANLPPVFAQGQSTSPESHYQHKRVYY</sequence>
<gene>
    <name evidence="3" type="ORF">BcabD6B2_36200</name>
</gene>
<evidence type="ECO:0000256" key="1">
    <source>
        <dbReference type="SAM" id="Coils"/>
    </source>
</evidence>
<dbReference type="Gene3D" id="1.20.120.20">
    <property type="entry name" value="Apolipoprotein"/>
    <property type="match status" value="1"/>
</dbReference>
<feature type="compositionally biased region" description="Polar residues" evidence="2">
    <location>
        <begin position="107"/>
        <end position="125"/>
    </location>
</feature>
<feature type="compositionally biased region" description="Basic and acidic residues" evidence="2">
    <location>
        <begin position="13"/>
        <end position="25"/>
    </location>
</feature>
<keyword evidence="4" id="KW-1185">Reference proteome</keyword>
<evidence type="ECO:0000256" key="2">
    <source>
        <dbReference type="SAM" id="MobiDB-lite"/>
    </source>
</evidence>
<feature type="compositionally biased region" description="Basic and acidic residues" evidence="2">
    <location>
        <begin position="126"/>
        <end position="146"/>
    </location>
</feature>
<dbReference type="Proteomes" id="UP001497744">
    <property type="component" value="Unassembled WGS sequence"/>
</dbReference>
<evidence type="ECO:0000313" key="3">
    <source>
        <dbReference type="EMBL" id="GIX64185.1"/>
    </source>
</evidence>
<feature type="compositionally biased region" description="Basic residues" evidence="2">
    <location>
        <begin position="1"/>
        <end position="12"/>
    </location>
</feature>
<accession>A0AAV4LX44</accession>
<organism evidence="3 4">
    <name type="scientific">Babesia caballi</name>
    <dbReference type="NCBI Taxonomy" id="5871"/>
    <lineage>
        <taxon>Eukaryota</taxon>
        <taxon>Sar</taxon>
        <taxon>Alveolata</taxon>
        <taxon>Apicomplexa</taxon>
        <taxon>Aconoidasida</taxon>
        <taxon>Piroplasmida</taxon>
        <taxon>Babesiidae</taxon>
        <taxon>Babesia</taxon>
    </lineage>
</organism>
<protein>
    <submittedName>
        <fullName evidence="3">Apolipo protein A1 A4, putative</fullName>
    </submittedName>
</protein>
<dbReference type="SUPFAM" id="SSF47162">
    <property type="entry name" value="Apolipoprotein"/>
    <property type="match status" value="1"/>
</dbReference>